<sequence>MCLPPGTPERLPLAASGPLLSQAAFLLTSSQAPPSLSSRPWSGGSVRPPAPVPYATPLPASPQPPTDIPLPAGSGPARPSAHAQNRTAGPHFLVTELARQSRGIAFSRGSYLNARAVTPFCALRCRLTSLRRFWRLDVRFLSPVVAQRRRGSFRPGPGAMGAEKMLLPAKEALRLPWQPQYNQAKLLVALSRVYRSILFIYLRERERVRGRLEGEREAHSPPSRDPRTPDSGPELKKD</sequence>
<evidence type="ECO:0000313" key="2">
    <source>
        <dbReference type="EMBL" id="CAD7675932.1"/>
    </source>
</evidence>
<feature type="compositionally biased region" description="Pro residues" evidence="1">
    <location>
        <begin position="48"/>
        <end position="68"/>
    </location>
</feature>
<name>A0A811YNE1_NYCPR</name>
<dbReference type="EMBL" id="CAJHUB010000676">
    <property type="protein sequence ID" value="CAD7675932.1"/>
    <property type="molecule type" value="Genomic_DNA"/>
</dbReference>
<dbReference type="Proteomes" id="UP000645828">
    <property type="component" value="Unassembled WGS sequence"/>
</dbReference>
<comment type="caution">
    <text evidence="2">The sequence shown here is derived from an EMBL/GenBank/DDBJ whole genome shotgun (WGS) entry which is preliminary data.</text>
</comment>
<keyword evidence="3" id="KW-1185">Reference proteome</keyword>
<organism evidence="2 3">
    <name type="scientific">Nyctereutes procyonoides</name>
    <name type="common">Raccoon dog</name>
    <name type="synonym">Canis procyonoides</name>
    <dbReference type="NCBI Taxonomy" id="34880"/>
    <lineage>
        <taxon>Eukaryota</taxon>
        <taxon>Metazoa</taxon>
        <taxon>Chordata</taxon>
        <taxon>Craniata</taxon>
        <taxon>Vertebrata</taxon>
        <taxon>Euteleostomi</taxon>
        <taxon>Mammalia</taxon>
        <taxon>Eutheria</taxon>
        <taxon>Laurasiatheria</taxon>
        <taxon>Carnivora</taxon>
        <taxon>Caniformia</taxon>
        <taxon>Canidae</taxon>
        <taxon>Nyctereutes</taxon>
    </lineage>
</organism>
<evidence type="ECO:0000313" key="3">
    <source>
        <dbReference type="Proteomes" id="UP000645828"/>
    </source>
</evidence>
<feature type="compositionally biased region" description="Polar residues" evidence="1">
    <location>
        <begin position="31"/>
        <end position="40"/>
    </location>
</feature>
<protein>
    <submittedName>
        <fullName evidence="2">(raccoon dog) hypothetical protein</fullName>
    </submittedName>
</protein>
<dbReference type="AlphaFoldDB" id="A0A811YNE1"/>
<reference evidence="2" key="1">
    <citation type="submission" date="2020-12" db="EMBL/GenBank/DDBJ databases">
        <authorList>
            <consortium name="Molecular Ecology Group"/>
        </authorList>
    </citation>
    <scope>NUCLEOTIDE SEQUENCE</scope>
    <source>
        <strain evidence="2">TBG_1078</strain>
    </source>
</reference>
<accession>A0A811YNE1</accession>
<proteinExistence type="predicted"/>
<gene>
    <name evidence="2" type="ORF">NYPRO_LOCUS8727</name>
</gene>
<feature type="region of interest" description="Disordered" evidence="1">
    <location>
        <begin position="211"/>
        <end position="238"/>
    </location>
</feature>
<evidence type="ECO:0000256" key="1">
    <source>
        <dbReference type="SAM" id="MobiDB-lite"/>
    </source>
</evidence>
<feature type="region of interest" description="Disordered" evidence="1">
    <location>
        <begin position="31"/>
        <end position="85"/>
    </location>
</feature>